<keyword evidence="3" id="KW-0732">Signal</keyword>
<dbReference type="RefSeq" id="WP_196104288.1">
    <property type="nucleotide sequence ID" value="NZ_CP064942.1"/>
</dbReference>
<accession>A0A7S9LTP6</accession>
<dbReference type="EMBL" id="CP064942">
    <property type="protein sequence ID" value="QPH55089.1"/>
    <property type="molecule type" value="Genomic_DNA"/>
</dbReference>
<proteinExistence type="inferred from homology"/>
<dbReference type="InterPro" id="IPR030678">
    <property type="entry name" value="Peptide/Ni-bd"/>
</dbReference>
<dbReference type="GO" id="GO:0042884">
    <property type="term" value="P:microcin transport"/>
    <property type="evidence" value="ECO:0007669"/>
    <property type="project" value="TreeGrafter"/>
</dbReference>
<dbReference type="Pfam" id="PF00496">
    <property type="entry name" value="SBP_bac_5"/>
    <property type="match status" value="1"/>
</dbReference>
<reference evidence="5 6" key="1">
    <citation type="submission" date="2020-11" db="EMBL/GenBank/DDBJ databases">
        <title>Description of Pontivivens ytuae sp. nov. isolated from deep sea sediment of Mariana Trench.</title>
        <authorList>
            <person name="Wang Z."/>
            <person name="Sun Q.-L."/>
            <person name="Xu X.-D."/>
            <person name="Tang Y.-Z."/>
            <person name="Zhang J."/>
        </authorList>
    </citation>
    <scope>NUCLEOTIDE SEQUENCE [LARGE SCALE GENOMIC DNA]</scope>
    <source>
        <strain evidence="5 6">MT2928</strain>
    </source>
</reference>
<evidence type="ECO:0000313" key="5">
    <source>
        <dbReference type="EMBL" id="QPH55089.1"/>
    </source>
</evidence>
<comment type="similarity">
    <text evidence="2">Belongs to the bacterial solute-binding protein 5 family.</text>
</comment>
<comment type="subcellular location">
    <subcellularLocation>
        <location evidence="1">Periplasm</location>
    </subcellularLocation>
</comment>
<evidence type="ECO:0000313" key="6">
    <source>
        <dbReference type="Proteomes" id="UP000594800"/>
    </source>
</evidence>
<dbReference type="CDD" id="cd08497">
    <property type="entry name" value="MbnE-like"/>
    <property type="match status" value="1"/>
</dbReference>
<dbReference type="Proteomes" id="UP000594800">
    <property type="component" value="Chromosome"/>
</dbReference>
<dbReference type="PIRSF" id="PIRSF002741">
    <property type="entry name" value="MppA"/>
    <property type="match status" value="1"/>
</dbReference>
<dbReference type="AlphaFoldDB" id="A0A7S9LTP6"/>
<dbReference type="PANTHER" id="PTHR30290:SF64">
    <property type="entry name" value="ABC TRANSPORTER PERIPLASMIC BINDING PROTEIN"/>
    <property type="match status" value="1"/>
</dbReference>
<evidence type="ECO:0000259" key="4">
    <source>
        <dbReference type="Pfam" id="PF00496"/>
    </source>
</evidence>
<evidence type="ECO:0000256" key="1">
    <source>
        <dbReference type="ARBA" id="ARBA00004418"/>
    </source>
</evidence>
<dbReference type="Gene3D" id="3.10.105.10">
    <property type="entry name" value="Dipeptide-binding Protein, Domain 3"/>
    <property type="match status" value="1"/>
</dbReference>
<name>A0A7S9LTP6_9RHOB</name>
<dbReference type="GO" id="GO:0030288">
    <property type="term" value="C:outer membrane-bounded periplasmic space"/>
    <property type="evidence" value="ECO:0007669"/>
    <property type="project" value="TreeGrafter"/>
</dbReference>
<feature type="domain" description="Solute-binding protein family 5" evidence="4">
    <location>
        <begin position="131"/>
        <end position="536"/>
    </location>
</feature>
<dbReference type="GO" id="GO:0043190">
    <property type="term" value="C:ATP-binding cassette (ABC) transporter complex"/>
    <property type="evidence" value="ECO:0007669"/>
    <property type="project" value="InterPro"/>
</dbReference>
<organism evidence="5 6">
    <name type="scientific">Pontivivens ytuae</name>
    <dbReference type="NCBI Taxonomy" id="2789856"/>
    <lineage>
        <taxon>Bacteria</taxon>
        <taxon>Pseudomonadati</taxon>
        <taxon>Pseudomonadota</taxon>
        <taxon>Alphaproteobacteria</taxon>
        <taxon>Rhodobacterales</taxon>
        <taxon>Paracoccaceae</taxon>
        <taxon>Pontivivens</taxon>
    </lineage>
</organism>
<dbReference type="PANTHER" id="PTHR30290">
    <property type="entry name" value="PERIPLASMIC BINDING COMPONENT OF ABC TRANSPORTER"/>
    <property type="match status" value="1"/>
</dbReference>
<dbReference type="GO" id="GO:0015833">
    <property type="term" value="P:peptide transport"/>
    <property type="evidence" value="ECO:0007669"/>
    <property type="project" value="TreeGrafter"/>
</dbReference>
<sequence length="639" mass="72082">MVFSLRKARLRAAPRPDETGAGFLERVRRAGIAFALVLTGAATAWAEGHEGGVTVAHGISSFGALKYEEGFAHFDYVNPEAPKGGYFSQWAFGTFDSANPFVRDGVAVGGAALMYDSLMAGSADEPDSAYGLVAETIEYPEDRSWVIFNMRPEARFHDGTPITAEDVVATYDALMEFGNPARYRLGIFADFEGVEALDTHRVRFDFKDGVSTRNLPLLAGGMSILSKDWLDNNDFTQTTLDPIPGSGPYRLKSIDAGRSVVYERVEDYWGADLPVNVGSNNFDEYRWEYFTDSTAAFEAFKAGVYTFRQENTSRLWATAYDWPALNDGYVARETLPDGRSVGTQGWWINMRRDRFQDPRVREAISLMFNFEFANQALFYGLYNRTDSFWENTDFQATGMPSEEELALLEPVRDYIPETVFSEEAYVPPVSGGQRLDRRLQRRAVQLFREAGWTLQNGRLVNEAGEQFRIEILNDSPSFERIINGFAQNLEAIGIDVDAEMVDAAQAQRRQRELDFDMVTQGFRMSLTPSQSTQVIFGSQSANEPDTFNLSGIANEGVDQLLLRIGEAETRDELRTRVQALDRVLRSMFIWVPQWHSGQYFVAYLDVYSRPEIIPPYSLATGTWWWDEEKADRLRAAGVL</sequence>
<dbReference type="SUPFAM" id="SSF53850">
    <property type="entry name" value="Periplasmic binding protein-like II"/>
    <property type="match status" value="1"/>
</dbReference>
<dbReference type="KEGG" id="poz:I0K15_04900"/>
<evidence type="ECO:0000256" key="2">
    <source>
        <dbReference type="ARBA" id="ARBA00005695"/>
    </source>
</evidence>
<protein>
    <submittedName>
        <fullName evidence="5">ABC transporter substrate-binding protein</fullName>
    </submittedName>
</protein>
<dbReference type="GO" id="GO:1904680">
    <property type="term" value="F:peptide transmembrane transporter activity"/>
    <property type="evidence" value="ECO:0007669"/>
    <property type="project" value="TreeGrafter"/>
</dbReference>
<gene>
    <name evidence="5" type="ORF">I0K15_04900</name>
</gene>
<evidence type="ECO:0000256" key="3">
    <source>
        <dbReference type="ARBA" id="ARBA00022729"/>
    </source>
</evidence>
<keyword evidence="6" id="KW-1185">Reference proteome</keyword>
<dbReference type="InterPro" id="IPR000914">
    <property type="entry name" value="SBP_5_dom"/>
</dbReference>
<dbReference type="Gene3D" id="3.40.190.10">
    <property type="entry name" value="Periplasmic binding protein-like II"/>
    <property type="match status" value="1"/>
</dbReference>
<dbReference type="InterPro" id="IPR039424">
    <property type="entry name" value="SBP_5"/>
</dbReference>